<proteinExistence type="predicted"/>
<accession>A0ACB8QCC5</accession>
<organism evidence="1 2">
    <name type="scientific">Vararia minispora EC-137</name>
    <dbReference type="NCBI Taxonomy" id="1314806"/>
    <lineage>
        <taxon>Eukaryota</taxon>
        <taxon>Fungi</taxon>
        <taxon>Dikarya</taxon>
        <taxon>Basidiomycota</taxon>
        <taxon>Agaricomycotina</taxon>
        <taxon>Agaricomycetes</taxon>
        <taxon>Russulales</taxon>
        <taxon>Lachnocladiaceae</taxon>
        <taxon>Vararia</taxon>
    </lineage>
</organism>
<protein>
    <submittedName>
        <fullName evidence="1">Uncharacterized protein</fullName>
    </submittedName>
</protein>
<comment type="caution">
    <text evidence="1">The sequence shown here is derived from an EMBL/GenBank/DDBJ whole genome shotgun (WGS) entry which is preliminary data.</text>
</comment>
<evidence type="ECO:0000313" key="2">
    <source>
        <dbReference type="Proteomes" id="UP000814128"/>
    </source>
</evidence>
<reference evidence="1" key="1">
    <citation type="submission" date="2021-02" db="EMBL/GenBank/DDBJ databases">
        <authorList>
            <consortium name="DOE Joint Genome Institute"/>
            <person name="Ahrendt S."/>
            <person name="Looney B.P."/>
            <person name="Miyauchi S."/>
            <person name="Morin E."/>
            <person name="Drula E."/>
            <person name="Courty P.E."/>
            <person name="Chicoki N."/>
            <person name="Fauchery L."/>
            <person name="Kohler A."/>
            <person name="Kuo A."/>
            <person name="Labutti K."/>
            <person name="Pangilinan J."/>
            <person name="Lipzen A."/>
            <person name="Riley R."/>
            <person name="Andreopoulos W."/>
            <person name="He G."/>
            <person name="Johnson J."/>
            <person name="Barry K.W."/>
            <person name="Grigoriev I.V."/>
            <person name="Nagy L."/>
            <person name="Hibbett D."/>
            <person name="Henrissat B."/>
            <person name="Matheny P.B."/>
            <person name="Labbe J."/>
            <person name="Martin F."/>
        </authorList>
    </citation>
    <scope>NUCLEOTIDE SEQUENCE</scope>
    <source>
        <strain evidence="1">EC-137</strain>
    </source>
</reference>
<dbReference type="EMBL" id="MU273675">
    <property type="protein sequence ID" value="KAI0029456.1"/>
    <property type="molecule type" value="Genomic_DNA"/>
</dbReference>
<reference evidence="1" key="2">
    <citation type="journal article" date="2022" name="New Phytol.">
        <title>Evolutionary transition to the ectomycorrhizal habit in the genomes of a hyperdiverse lineage of mushroom-forming fungi.</title>
        <authorList>
            <person name="Looney B."/>
            <person name="Miyauchi S."/>
            <person name="Morin E."/>
            <person name="Drula E."/>
            <person name="Courty P.E."/>
            <person name="Kohler A."/>
            <person name="Kuo A."/>
            <person name="LaButti K."/>
            <person name="Pangilinan J."/>
            <person name="Lipzen A."/>
            <person name="Riley R."/>
            <person name="Andreopoulos W."/>
            <person name="He G."/>
            <person name="Johnson J."/>
            <person name="Nolan M."/>
            <person name="Tritt A."/>
            <person name="Barry K.W."/>
            <person name="Grigoriev I.V."/>
            <person name="Nagy L.G."/>
            <person name="Hibbett D."/>
            <person name="Henrissat B."/>
            <person name="Matheny P.B."/>
            <person name="Labbe J."/>
            <person name="Martin F.M."/>
        </authorList>
    </citation>
    <scope>NUCLEOTIDE SEQUENCE</scope>
    <source>
        <strain evidence="1">EC-137</strain>
    </source>
</reference>
<evidence type="ECO:0000313" key="1">
    <source>
        <dbReference type="EMBL" id="KAI0029456.1"/>
    </source>
</evidence>
<name>A0ACB8QCC5_9AGAM</name>
<gene>
    <name evidence="1" type="ORF">K488DRAFT_88717</name>
</gene>
<keyword evidence="2" id="KW-1185">Reference proteome</keyword>
<dbReference type="Proteomes" id="UP000814128">
    <property type="component" value="Unassembled WGS sequence"/>
</dbReference>
<sequence length="475" mass="53870">MAPEAGPSHSQDSWRNTGSKRQRGGSDVSEQWAQLRSPNEDPLLKVAKRSKQSGTTSTASLSSSVLAGYQIPRHAVPETVTTTVRGEPADHWMLLDGSKPVRLLDNFVIFDTQDGNQLAPLELPDPAAVMLQAVGHAEGYTASEDLNDKDEDEDEEDEDEDDQDMHTQVLLHTTGIEQVWFDHTEWDGPIWIETENAWYVLCRPSRDYEHLYVPFQRRCKIIQTFISLLAHGAQATLGAFINALGELFHQEITPEEVKSVIPLLAGTLEEILPEIANADSLVHVPLINDIIKEYDEHLVLHKAIERLRRVLHLCNVDQDVLKAHNRTHVTPLINQLARRYFDDNFVVVEPPKGAKQEIEEPRGKGSMTDAGVQNDLHQLQGHMVYREHLLSCINNALHDCELLPVTKKTINGNVTKIRLRHISREVIYEIGDTVLFLPEKFNDKDNRLDLENIPDDARLENFFWHDCISKCIEDL</sequence>